<name>A0A2R5GBF2_9STRA</name>
<feature type="domain" description="PI3K/PI4K catalytic" evidence="5">
    <location>
        <begin position="693"/>
        <end position="977"/>
    </location>
</feature>
<reference evidence="6 7" key="1">
    <citation type="submission" date="2017-12" db="EMBL/GenBank/DDBJ databases">
        <title>Sequencing, de novo assembly and annotation of complete genome of a new Thraustochytrid species, strain FCC1311.</title>
        <authorList>
            <person name="Sedici K."/>
            <person name="Godart F."/>
            <person name="Aiese Cigliano R."/>
            <person name="Sanseverino W."/>
            <person name="Barakat M."/>
            <person name="Ortet P."/>
            <person name="Marechal E."/>
            <person name="Cagnac O."/>
            <person name="Amato A."/>
        </authorList>
    </citation>
    <scope>NUCLEOTIDE SEQUENCE [LARGE SCALE GENOMIC DNA]</scope>
</reference>
<gene>
    <name evidence="6" type="ORF">FCC1311_009801</name>
</gene>
<dbReference type="GO" id="GO:0048015">
    <property type="term" value="P:phosphatidylinositol-mediated signaling"/>
    <property type="evidence" value="ECO:0007669"/>
    <property type="project" value="TreeGrafter"/>
</dbReference>
<feature type="region of interest" description="Disordered" evidence="3">
    <location>
        <begin position="466"/>
        <end position="490"/>
    </location>
</feature>
<dbReference type="SUPFAM" id="SSF56112">
    <property type="entry name" value="Protein kinase-like (PK-like)"/>
    <property type="match status" value="1"/>
</dbReference>
<feature type="domain" description="PH" evidence="4">
    <location>
        <begin position="206"/>
        <end position="309"/>
    </location>
</feature>
<evidence type="ECO:0000256" key="1">
    <source>
        <dbReference type="ARBA" id="ARBA00022679"/>
    </source>
</evidence>
<dbReference type="EMBL" id="BEYU01000027">
    <property type="protein sequence ID" value="GBG27038.1"/>
    <property type="molecule type" value="Genomic_DNA"/>
</dbReference>
<evidence type="ECO:0000256" key="2">
    <source>
        <dbReference type="ARBA" id="ARBA00022777"/>
    </source>
</evidence>
<dbReference type="PROSITE" id="PS50290">
    <property type="entry name" value="PI3_4_KINASE_3"/>
    <property type="match status" value="1"/>
</dbReference>
<evidence type="ECO:0000259" key="4">
    <source>
        <dbReference type="PROSITE" id="PS50003"/>
    </source>
</evidence>
<evidence type="ECO:0000256" key="3">
    <source>
        <dbReference type="SAM" id="MobiDB-lite"/>
    </source>
</evidence>
<dbReference type="InterPro" id="IPR018936">
    <property type="entry name" value="PI3/4_kinase_CS"/>
</dbReference>
<feature type="compositionally biased region" description="Basic and acidic residues" evidence="3">
    <location>
        <begin position="569"/>
        <end position="580"/>
    </location>
</feature>
<dbReference type="GO" id="GO:0046854">
    <property type="term" value="P:phosphatidylinositol phosphate biosynthetic process"/>
    <property type="evidence" value="ECO:0007669"/>
    <property type="project" value="InterPro"/>
</dbReference>
<feature type="region of interest" description="Disordered" evidence="3">
    <location>
        <begin position="644"/>
        <end position="675"/>
    </location>
</feature>
<dbReference type="InterPro" id="IPR001849">
    <property type="entry name" value="PH_domain"/>
</dbReference>
<dbReference type="Gene3D" id="3.30.1010.10">
    <property type="entry name" value="Phosphatidylinositol 3-kinase Catalytic Subunit, Chain A, domain 4"/>
    <property type="match status" value="1"/>
</dbReference>
<evidence type="ECO:0000259" key="5">
    <source>
        <dbReference type="PROSITE" id="PS50290"/>
    </source>
</evidence>
<keyword evidence="1" id="KW-0808">Transferase</keyword>
<dbReference type="InterPro" id="IPR036940">
    <property type="entry name" value="PI3/4_kinase_cat_sf"/>
</dbReference>
<dbReference type="Gene3D" id="1.10.1070.11">
    <property type="entry name" value="Phosphatidylinositol 3-/4-kinase, catalytic domain"/>
    <property type="match status" value="1"/>
</dbReference>
<dbReference type="InterPro" id="IPR000403">
    <property type="entry name" value="PI3/4_kinase_cat_dom"/>
</dbReference>
<dbReference type="PANTHER" id="PTHR10048">
    <property type="entry name" value="PHOSPHATIDYLINOSITOL KINASE"/>
    <property type="match status" value="1"/>
</dbReference>
<dbReference type="Pfam" id="PF00454">
    <property type="entry name" value="PI3_PI4_kinase"/>
    <property type="match status" value="1"/>
</dbReference>
<proteinExistence type="predicted"/>
<dbReference type="InterPro" id="IPR011993">
    <property type="entry name" value="PH-like_dom_sf"/>
</dbReference>
<dbReference type="InterPro" id="IPR011009">
    <property type="entry name" value="Kinase-like_dom_sf"/>
</dbReference>
<sequence>MGCTSSNTYAGPHGPGPLMMFQEQVKVMQRQQTLDVRSLTMLIWKARNHPEFQRIVLELVALNANERNSFVGIEFYLPQLVHMMVHLEIDWPVNTLEQFALMVSQQSMHLALQMCWTLVGLMEDYESEDAEGNRNPGADPLLYNRCATLLEKLEVAVVYGSPQCTVFEQLFRDGKVSRAELAELEKADRKAQALLISSQVPEKLNTGMFDGRLLYKRWKARGGLHTERWIERRFVIGHRVLYCLRTSDNFLKRSIPLHDCRVVVPNDPPKSHPWYFELHEMERDRKYLLAASSQEDRDAWVQELNKAINAPPKGVEGLKPERKDGEADIDVDTLTPAQVARYGFYRSERDFVRLLTDICEELRFEDRGERKTKLRARLAKLEIPGCVYIPLCGSTEAWERIVRVIPEQSTAFSTKERCPCIMTFETTNDDPERTQDVATYLYQTLGFDSAAETLLDGDFEDSVSLSYVSGNGTDPEPGSPSENADLASSSASWESARRRALARSRFVRSARSSVTSVDMDPQELRESVTGGGSSRTGSESETGGLHRTETSQSVDMPNIWFEYDPTASESKDEPETEDKKNRKPSFAGKSALAGAAASSSPSTSAGEGTSSERPEEVHDRKSLQVESLALQAIDFFEKRSRSIAKSPGGANGNGSTMAPPLSSSKSTMHGSFMSTPRVATRPKGVYLAALGKYLLRDDASEAEGAPEKTVKPSPVHGEGPPIGKLLAKSNDDLRQEAFIMQLIKFLHDIWADQNLALWIRPYKILSTSQSTGMLEVLQNSNSFDGIKKDNNNIRIGDFFRQKFSDPDELAAVQQRYTESMAGYSLVCYILGIKDRHNGNIMLEEATGRIMHIDFGFVLGMAPGKDKVKHTNFSMERAPFKLTPELVDAMGGEKSENWARFKDLLVQGLLEARKHLDTLVTMIEITGYKSRLPCFNQPGGGVERCVRELKERLMLNLSETQLDKKVRAMADKAAHSTGTIIYERFQLWSNGIAPVLY</sequence>
<feature type="region of interest" description="Disordered" evidence="3">
    <location>
        <begin position="509"/>
        <end position="624"/>
    </location>
</feature>
<dbReference type="AlphaFoldDB" id="A0A2R5GBF2"/>
<feature type="region of interest" description="Disordered" evidence="3">
    <location>
        <begin position="701"/>
        <end position="721"/>
    </location>
</feature>
<dbReference type="PANTHER" id="PTHR10048:SF22">
    <property type="entry name" value="PHOSPHATIDYLINOSITOL 4-KINASE BETA"/>
    <property type="match status" value="1"/>
</dbReference>
<dbReference type="InterPro" id="IPR015433">
    <property type="entry name" value="PI3/4_kinase"/>
</dbReference>
<evidence type="ECO:0000313" key="7">
    <source>
        <dbReference type="Proteomes" id="UP000241890"/>
    </source>
</evidence>
<protein>
    <submittedName>
        <fullName evidence="6">Phosphatidylinositol 4-kinase</fullName>
    </submittedName>
</protein>
<accession>A0A2R5GBF2</accession>
<dbReference type="PROSITE" id="PS00916">
    <property type="entry name" value="PI3_4_KINASE_2"/>
    <property type="match status" value="1"/>
</dbReference>
<organism evidence="6 7">
    <name type="scientific">Hondaea fermentalgiana</name>
    <dbReference type="NCBI Taxonomy" id="2315210"/>
    <lineage>
        <taxon>Eukaryota</taxon>
        <taxon>Sar</taxon>
        <taxon>Stramenopiles</taxon>
        <taxon>Bigyra</taxon>
        <taxon>Labyrinthulomycetes</taxon>
        <taxon>Thraustochytrida</taxon>
        <taxon>Thraustochytriidae</taxon>
        <taxon>Hondaea</taxon>
    </lineage>
</organism>
<dbReference type="Proteomes" id="UP000241890">
    <property type="component" value="Unassembled WGS sequence"/>
</dbReference>
<dbReference type="CDD" id="cd00821">
    <property type="entry name" value="PH"/>
    <property type="match status" value="1"/>
</dbReference>
<comment type="caution">
    <text evidence="6">The sequence shown here is derived from an EMBL/GenBank/DDBJ whole genome shotgun (WGS) entry which is preliminary data.</text>
</comment>
<feature type="compositionally biased region" description="Basic and acidic residues" evidence="3">
    <location>
        <begin position="701"/>
        <end position="710"/>
    </location>
</feature>
<feature type="compositionally biased region" description="Low complexity" evidence="3">
    <location>
        <begin position="585"/>
        <end position="609"/>
    </location>
</feature>
<dbReference type="SMART" id="SM00233">
    <property type="entry name" value="PH"/>
    <property type="match status" value="1"/>
</dbReference>
<dbReference type="SMART" id="SM00146">
    <property type="entry name" value="PI3Kc"/>
    <property type="match status" value="1"/>
</dbReference>
<dbReference type="SUPFAM" id="SSF50729">
    <property type="entry name" value="PH domain-like"/>
    <property type="match status" value="1"/>
</dbReference>
<dbReference type="InParanoid" id="A0A2R5GBF2"/>
<dbReference type="GO" id="GO:0005737">
    <property type="term" value="C:cytoplasm"/>
    <property type="evidence" value="ECO:0007669"/>
    <property type="project" value="TreeGrafter"/>
</dbReference>
<dbReference type="PROSITE" id="PS50003">
    <property type="entry name" value="PH_DOMAIN"/>
    <property type="match status" value="1"/>
</dbReference>
<feature type="compositionally biased region" description="Polar residues" evidence="3">
    <location>
        <begin position="653"/>
        <end position="674"/>
    </location>
</feature>
<evidence type="ECO:0000313" key="6">
    <source>
        <dbReference type="EMBL" id="GBG27038.1"/>
    </source>
</evidence>
<keyword evidence="7" id="KW-1185">Reference proteome</keyword>
<dbReference type="GO" id="GO:0016020">
    <property type="term" value="C:membrane"/>
    <property type="evidence" value="ECO:0007669"/>
    <property type="project" value="TreeGrafter"/>
</dbReference>
<dbReference type="OrthoDB" id="10264149at2759"/>
<dbReference type="Gene3D" id="2.30.29.30">
    <property type="entry name" value="Pleckstrin-homology domain (PH domain)/Phosphotyrosine-binding domain (PTB)"/>
    <property type="match status" value="1"/>
</dbReference>
<feature type="compositionally biased region" description="Basic and acidic residues" evidence="3">
    <location>
        <begin position="610"/>
        <end position="623"/>
    </location>
</feature>
<dbReference type="Pfam" id="PF00169">
    <property type="entry name" value="PH"/>
    <property type="match status" value="1"/>
</dbReference>
<dbReference type="GO" id="GO:0004430">
    <property type="term" value="F:1-phosphatidylinositol 4-kinase activity"/>
    <property type="evidence" value="ECO:0007669"/>
    <property type="project" value="TreeGrafter"/>
</dbReference>
<dbReference type="PROSITE" id="PS00915">
    <property type="entry name" value="PI3_4_KINASE_1"/>
    <property type="match status" value="1"/>
</dbReference>
<keyword evidence="2 6" id="KW-0418">Kinase</keyword>